<dbReference type="OMA" id="TGPVWEY"/>
<keyword evidence="5" id="KW-1185">Reference proteome</keyword>
<dbReference type="PANTHER" id="PTHR32308:SF10">
    <property type="entry name" value="CITRATE LYASE SUBUNIT BETA"/>
    <property type="match status" value="1"/>
</dbReference>
<reference evidence="4 5" key="1">
    <citation type="submission" date="2020-12" db="EMBL/GenBank/DDBJ databases">
        <title>Draft genome sequence of furan degrading bacterial strain FUR100.</title>
        <authorList>
            <person name="Woiski C."/>
        </authorList>
    </citation>
    <scope>NUCLEOTIDE SEQUENCE [LARGE SCALE GENOMIC DNA]</scope>
    <source>
        <strain evidence="4 5">FUR100</strain>
    </source>
</reference>
<dbReference type="AlphaFoldDB" id="A0A1F2PP88"/>
<sequence length="396" mass="43659">MDLIAVTERREMQHFQHLEDDVREQLFLHAPRSFADSDERDLLAIALGATLYVPATRAGLADIVVKRASEGVSSMVLDLEDAVADHEVESARANAVDALDKIASTDAVGMLLFVRVREVADIHKVAASLTEGRAALTGFVIPKFGSESGPVFLDAVADASELLGKHLYAMPVLESPALVHRDTRDLELRTISGILAQHRERILAVRIGATDMCSTFGIRRDRDLTIYDVRVVVDVIADIVNYLGRADGSGFVITGPVWEYFADHERMFRPMLRATPFEEHDAVRFRQHLVSRDLDGLLREIALDRANGIQGKTVIHPSHVAAVNALSAVTHEEYHDALDILGADAGGVQASGYRNKMNEMKPHRNWAHQTALRAHVFGVTNKGITFVELLTALVDR</sequence>
<dbReference type="InterPro" id="IPR039480">
    <property type="entry name" value="C-C_Bond_Lyase-like"/>
</dbReference>
<name>A0A1F2PP88_RHOER</name>
<comment type="cofactor">
    <cofactor evidence="1">
        <name>Mg(2+)</name>
        <dbReference type="ChEBI" id="CHEBI:18420"/>
    </cofactor>
</comment>
<dbReference type="PANTHER" id="PTHR32308">
    <property type="entry name" value="LYASE BETA SUBUNIT, PUTATIVE (AFU_ORTHOLOGUE AFUA_4G13030)-RELATED"/>
    <property type="match status" value="1"/>
</dbReference>
<keyword evidence="2" id="KW-0479">Metal-binding</keyword>
<dbReference type="InterPro" id="IPR015813">
    <property type="entry name" value="Pyrv/PenolPyrv_kinase-like_dom"/>
</dbReference>
<dbReference type="InterPro" id="IPR040442">
    <property type="entry name" value="Pyrv_kinase-like_dom_sf"/>
</dbReference>
<dbReference type="Gene3D" id="3.20.20.60">
    <property type="entry name" value="Phosphoenolpyruvate-binding domains"/>
    <property type="match status" value="2"/>
</dbReference>
<protein>
    <submittedName>
        <fullName evidence="4">HpcH/HpaI aldolase/citrate lyase family protein</fullName>
    </submittedName>
</protein>
<dbReference type="GO" id="GO:0016829">
    <property type="term" value="F:lyase activity"/>
    <property type="evidence" value="ECO:0007669"/>
    <property type="project" value="UniProtKB-KW"/>
</dbReference>
<dbReference type="SUPFAM" id="SSF51621">
    <property type="entry name" value="Phosphoenolpyruvate/pyruvate domain"/>
    <property type="match status" value="1"/>
</dbReference>
<dbReference type="EMBL" id="JAECSB010000013">
    <property type="protein sequence ID" value="MBH5141392.1"/>
    <property type="molecule type" value="Genomic_DNA"/>
</dbReference>
<dbReference type="Proteomes" id="UP000627573">
    <property type="component" value="Unassembled WGS sequence"/>
</dbReference>
<dbReference type="OrthoDB" id="348111at2"/>
<keyword evidence="4" id="KW-0456">Lyase</keyword>
<proteinExistence type="predicted"/>
<gene>
    <name evidence="4" type="ORF">I3517_02015</name>
</gene>
<evidence type="ECO:0000256" key="1">
    <source>
        <dbReference type="ARBA" id="ARBA00001946"/>
    </source>
</evidence>
<evidence type="ECO:0000313" key="5">
    <source>
        <dbReference type="Proteomes" id="UP000627573"/>
    </source>
</evidence>
<dbReference type="GO" id="GO:0006107">
    <property type="term" value="P:oxaloacetate metabolic process"/>
    <property type="evidence" value="ECO:0007669"/>
    <property type="project" value="TreeGrafter"/>
</dbReference>
<evidence type="ECO:0000313" key="4">
    <source>
        <dbReference type="EMBL" id="MBH5141392.1"/>
    </source>
</evidence>
<keyword evidence="3" id="KW-0460">Magnesium</keyword>
<accession>A0A1F2PP88</accession>
<evidence type="ECO:0000256" key="3">
    <source>
        <dbReference type="ARBA" id="ARBA00022842"/>
    </source>
</evidence>
<dbReference type="GO" id="GO:0000287">
    <property type="term" value="F:magnesium ion binding"/>
    <property type="evidence" value="ECO:0007669"/>
    <property type="project" value="TreeGrafter"/>
</dbReference>
<organism evidence="4 5">
    <name type="scientific">Rhodococcus erythropolis</name>
    <name type="common">Arthrobacter picolinophilus</name>
    <dbReference type="NCBI Taxonomy" id="1833"/>
    <lineage>
        <taxon>Bacteria</taxon>
        <taxon>Bacillati</taxon>
        <taxon>Actinomycetota</taxon>
        <taxon>Actinomycetes</taxon>
        <taxon>Mycobacteriales</taxon>
        <taxon>Nocardiaceae</taxon>
        <taxon>Rhodococcus</taxon>
        <taxon>Rhodococcus erythropolis group</taxon>
    </lineage>
</organism>
<dbReference type="Pfam" id="PF15617">
    <property type="entry name" value="C-C_Bond_Lyase"/>
    <property type="match status" value="1"/>
</dbReference>
<evidence type="ECO:0000256" key="2">
    <source>
        <dbReference type="ARBA" id="ARBA00022723"/>
    </source>
</evidence>
<comment type="caution">
    <text evidence="4">The sequence shown here is derived from an EMBL/GenBank/DDBJ whole genome shotgun (WGS) entry which is preliminary data.</text>
</comment>